<keyword evidence="2" id="KW-0378">Hydrolase</keyword>
<proteinExistence type="predicted"/>
<evidence type="ECO:0000259" key="1">
    <source>
        <dbReference type="Pfam" id="PF00561"/>
    </source>
</evidence>
<dbReference type="Gene3D" id="3.40.50.1820">
    <property type="entry name" value="alpha/beta hydrolase"/>
    <property type="match status" value="1"/>
</dbReference>
<evidence type="ECO:0000313" key="2">
    <source>
        <dbReference type="EMBL" id="MBK1787931.1"/>
    </source>
</evidence>
<dbReference type="Pfam" id="PF00561">
    <property type="entry name" value="Abhydrolase_1"/>
    <property type="match status" value="1"/>
</dbReference>
<evidence type="ECO:0000313" key="3">
    <source>
        <dbReference type="Proteomes" id="UP000635245"/>
    </source>
</evidence>
<organism evidence="2 3">
    <name type="scientific">Prauserella cavernicola</name>
    <dbReference type="NCBI Taxonomy" id="2800127"/>
    <lineage>
        <taxon>Bacteria</taxon>
        <taxon>Bacillati</taxon>
        <taxon>Actinomycetota</taxon>
        <taxon>Actinomycetes</taxon>
        <taxon>Pseudonocardiales</taxon>
        <taxon>Pseudonocardiaceae</taxon>
        <taxon>Prauserella</taxon>
    </lineage>
</organism>
<dbReference type="AlphaFoldDB" id="A0A934V432"/>
<dbReference type="PANTHER" id="PTHR43798">
    <property type="entry name" value="MONOACYLGLYCEROL LIPASE"/>
    <property type="match status" value="1"/>
</dbReference>
<dbReference type="RefSeq" id="WP_200323128.1">
    <property type="nucleotide sequence ID" value="NZ_JAENJH010000008.1"/>
</dbReference>
<reference evidence="2" key="1">
    <citation type="submission" date="2020-12" db="EMBL/GenBank/DDBJ databases">
        <title>Prauserella sp. ASG 168, a novel actinomycete isolated from cave rock.</title>
        <authorList>
            <person name="Suriyachadkun C."/>
        </authorList>
    </citation>
    <scope>NUCLEOTIDE SEQUENCE</scope>
    <source>
        <strain evidence="2">ASG 168</strain>
    </source>
</reference>
<dbReference type="InterPro" id="IPR000073">
    <property type="entry name" value="AB_hydrolase_1"/>
</dbReference>
<feature type="domain" description="AB hydrolase-1" evidence="1">
    <location>
        <begin position="48"/>
        <end position="251"/>
    </location>
</feature>
<accession>A0A934V432</accession>
<gene>
    <name evidence="2" type="ORF">JHE00_26675</name>
</gene>
<dbReference type="Proteomes" id="UP000635245">
    <property type="component" value="Unassembled WGS sequence"/>
</dbReference>
<dbReference type="PRINTS" id="PR00111">
    <property type="entry name" value="ABHYDROLASE"/>
</dbReference>
<dbReference type="SUPFAM" id="SSF53474">
    <property type="entry name" value="alpha/beta-Hydrolases"/>
    <property type="match status" value="1"/>
</dbReference>
<sequence>MQTLDLVDAHSGVEFGHGVHLDARVDGHGSRLALVLPGAERALENTAFVDALAKDFSVVTPSHPGFGRSPRPDWCSSVDDLADIYLDWLDRSGHTDVTLVGLQFGGWVAMEMAVRGHARISRLVLVDSVGVKLGGPLDREIVDLFATPHAELDRRLYADASLGLGDLARAREEDVLEMARNEEALATYGWVPYLHNPRLVRSLGRIAVPTLVVWGAQDGIVAPAYGRGIAERIPGARFEQVGQAGHRAQVECPEMVAKLIANPIA</sequence>
<name>A0A934V432_9PSEU</name>
<protein>
    <submittedName>
        <fullName evidence="2">Alpha/beta fold hydrolase</fullName>
    </submittedName>
</protein>
<comment type="caution">
    <text evidence="2">The sequence shown here is derived from an EMBL/GenBank/DDBJ whole genome shotgun (WGS) entry which is preliminary data.</text>
</comment>
<keyword evidence="3" id="KW-1185">Reference proteome</keyword>
<dbReference type="InterPro" id="IPR050266">
    <property type="entry name" value="AB_hydrolase_sf"/>
</dbReference>
<dbReference type="GO" id="GO:0016787">
    <property type="term" value="F:hydrolase activity"/>
    <property type="evidence" value="ECO:0007669"/>
    <property type="project" value="UniProtKB-KW"/>
</dbReference>
<dbReference type="EMBL" id="JAENJH010000008">
    <property type="protein sequence ID" value="MBK1787931.1"/>
    <property type="molecule type" value="Genomic_DNA"/>
</dbReference>
<dbReference type="InterPro" id="IPR029058">
    <property type="entry name" value="AB_hydrolase_fold"/>
</dbReference>